<evidence type="ECO:0000256" key="2">
    <source>
        <dbReference type="ARBA" id="ARBA00023125"/>
    </source>
</evidence>
<comment type="caution">
    <text evidence="5">The sequence shown here is derived from an EMBL/GenBank/DDBJ whole genome shotgun (WGS) entry which is preliminary data.</text>
</comment>
<dbReference type="GO" id="GO:0003677">
    <property type="term" value="F:DNA binding"/>
    <property type="evidence" value="ECO:0007669"/>
    <property type="project" value="UniProtKB-KW"/>
</dbReference>
<dbReference type="Pfam" id="PF00455">
    <property type="entry name" value="DeoRC"/>
    <property type="match status" value="1"/>
</dbReference>
<organism evidence="5 6">
    <name type="scientific">Microbacterium testaceum</name>
    <name type="common">Aureobacterium testaceum</name>
    <name type="synonym">Brevibacterium testaceum</name>
    <dbReference type="NCBI Taxonomy" id="2033"/>
    <lineage>
        <taxon>Bacteria</taxon>
        <taxon>Bacillati</taxon>
        <taxon>Actinomycetota</taxon>
        <taxon>Actinomycetes</taxon>
        <taxon>Micrococcales</taxon>
        <taxon>Microbacteriaceae</taxon>
        <taxon>Microbacterium</taxon>
    </lineage>
</organism>
<accession>A0A4Y3QJR9</accession>
<evidence type="ECO:0000259" key="4">
    <source>
        <dbReference type="PROSITE" id="PS51000"/>
    </source>
</evidence>
<dbReference type="SUPFAM" id="SSF100950">
    <property type="entry name" value="NagB/RpiA/CoA transferase-like"/>
    <property type="match status" value="1"/>
</dbReference>
<feature type="domain" description="HTH deoR-type" evidence="4">
    <location>
        <begin position="36"/>
        <end position="91"/>
    </location>
</feature>
<dbReference type="Pfam" id="PF08220">
    <property type="entry name" value="HTH_DeoR"/>
    <property type="match status" value="1"/>
</dbReference>
<dbReference type="Gene3D" id="3.30.750.70">
    <property type="entry name" value="4-hydroxybutyrate coenzyme like domains"/>
    <property type="match status" value="1"/>
</dbReference>
<keyword evidence="1" id="KW-0805">Transcription regulation</keyword>
<dbReference type="Proteomes" id="UP000319525">
    <property type="component" value="Unassembled WGS sequence"/>
</dbReference>
<evidence type="ECO:0000256" key="3">
    <source>
        <dbReference type="ARBA" id="ARBA00023163"/>
    </source>
</evidence>
<dbReference type="PANTHER" id="PTHR30363">
    <property type="entry name" value="HTH-TYPE TRANSCRIPTIONAL REGULATOR SRLR-RELATED"/>
    <property type="match status" value="1"/>
</dbReference>
<protein>
    <submittedName>
        <fullName evidence="5">DeoR family transcriptional regulator</fullName>
    </submittedName>
</protein>
<dbReference type="InterPro" id="IPR036390">
    <property type="entry name" value="WH_DNA-bd_sf"/>
</dbReference>
<gene>
    <name evidence="5" type="ORF">MTE01_14590</name>
</gene>
<name>A0A4Y3QJR9_MICTE</name>
<dbReference type="PROSITE" id="PS00894">
    <property type="entry name" value="HTH_DEOR_1"/>
    <property type="match status" value="1"/>
</dbReference>
<evidence type="ECO:0000256" key="1">
    <source>
        <dbReference type="ARBA" id="ARBA00023015"/>
    </source>
</evidence>
<dbReference type="InterPro" id="IPR014036">
    <property type="entry name" value="DeoR-like_C"/>
</dbReference>
<dbReference type="PROSITE" id="PS51000">
    <property type="entry name" value="HTH_DEOR_2"/>
    <property type="match status" value="1"/>
</dbReference>
<dbReference type="InterPro" id="IPR001034">
    <property type="entry name" value="DeoR_HTH"/>
</dbReference>
<dbReference type="InterPro" id="IPR037171">
    <property type="entry name" value="NagB/RpiA_transferase-like"/>
</dbReference>
<dbReference type="Gene3D" id="1.10.10.10">
    <property type="entry name" value="Winged helix-like DNA-binding domain superfamily/Winged helix DNA-binding domain"/>
    <property type="match status" value="1"/>
</dbReference>
<dbReference type="InterPro" id="IPR050313">
    <property type="entry name" value="Carb_Metab_HTH_regulators"/>
</dbReference>
<evidence type="ECO:0000313" key="6">
    <source>
        <dbReference type="Proteomes" id="UP000319525"/>
    </source>
</evidence>
<dbReference type="PRINTS" id="PR00037">
    <property type="entry name" value="HTHLACR"/>
</dbReference>
<keyword evidence="2" id="KW-0238">DNA-binding</keyword>
<keyword evidence="3" id="KW-0804">Transcription</keyword>
<dbReference type="AlphaFoldDB" id="A0A4Y3QJR9"/>
<dbReference type="SMART" id="SM01134">
    <property type="entry name" value="DeoRC"/>
    <property type="match status" value="1"/>
</dbReference>
<evidence type="ECO:0000313" key="5">
    <source>
        <dbReference type="EMBL" id="GEB45514.1"/>
    </source>
</evidence>
<dbReference type="InterPro" id="IPR036388">
    <property type="entry name" value="WH-like_DNA-bd_sf"/>
</dbReference>
<sequence>MLFSAVFAQILRNGVRRCARDDGMDASPATVKRRLPAGRKAELAAYVAESGQVTVVDLASHFGVSIDTVRRDLDQLDREGIVVRTHGGAVSAMSVPGRDRGLDVRLQMQISEKERIAALAVELIEDGSVLMLNAGTTTLAVARALRNHRNLTIATNNLRIPAEISPSVFRDLYIFGGAVRTITQATTGPVTLAMNSHTPEVDIRCDYALIAVGAVDGSGFSTSNLGDATMMSEMIQRADRTAILADSSKLDRRLFAQVGPLEKADYLITDAEPSPELSAALAEAGVTVVTP</sequence>
<dbReference type="GO" id="GO:0003700">
    <property type="term" value="F:DNA-binding transcription factor activity"/>
    <property type="evidence" value="ECO:0007669"/>
    <property type="project" value="InterPro"/>
</dbReference>
<proteinExistence type="predicted"/>
<dbReference type="SUPFAM" id="SSF46785">
    <property type="entry name" value="Winged helix' DNA-binding domain"/>
    <property type="match status" value="1"/>
</dbReference>
<dbReference type="InterPro" id="IPR018356">
    <property type="entry name" value="Tscrpt_reg_HTH_DeoR_CS"/>
</dbReference>
<dbReference type="SMART" id="SM00420">
    <property type="entry name" value="HTH_DEOR"/>
    <property type="match status" value="1"/>
</dbReference>
<reference evidence="5 6" key="1">
    <citation type="submission" date="2019-06" db="EMBL/GenBank/DDBJ databases">
        <title>Whole genome shotgun sequence of Microbacterium testaceum NBRC 12675.</title>
        <authorList>
            <person name="Hosoyama A."/>
            <person name="Uohara A."/>
            <person name="Ohji S."/>
            <person name="Ichikawa N."/>
        </authorList>
    </citation>
    <scope>NUCLEOTIDE SEQUENCE [LARGE SCALE GENOMIC DNA]</scope>
    <source>
        <strain evidence="5 6">NBRC 12675</strain>
    </source>
</reference>
<dbReference type="EMBL" id="BJML01000003">
    <property type="protein sequence ID" value="GEB45514.1"/>
    <property type="molecule type" value="Genomic_DNA"/>
</dbReference>
<dbReference type="PANTHER" id="PTHR30363:SF44">
    <property type="entry name" value="AGA OPERON TRANSCRIPTIONAL REPRESSOR-RELATED"/>
    <property type="match status" value="1"/>
</dbReference>